<name>A0A1E5XIK1_9HYPH</name>
<keyword evidence="2" id="KW-1003">Cell membrane</keyword>
<feature type="transmembrane region" description="Helical" evidence="8">
    <location>
        <begin position="105"/>
        <end position="123"/>
    </location>
</feature>
<keyword evidence="6 8" id="KW-0472">Membrane</keyword>
<reference evidence="9 10" key="1">
    <citation type="journal article" date="2015" name="Genome Announc.">
        <title>Genome Assemblies of Three Soil-Associated Devosia species: D. insulae, D. limi, and D. soli.</title>
        <authorList>
            <person name="Hassan Y.I."/>
            <person name="Lepp D."/>
            <person name="Zhou T."/>
        </authorList>
    </citation>
    <scope>NUCLEOTIDE SEQUENCE [LARGE SCALE GENOMIC DNA]</scope>
    <source>
        <strain evidence="9 10">DS-56</strain>
    </source>
</reference>
<feature type="binding site" evidence="7">
    <location>
        <position position="186"/>
    </location>
    <ligand>
        <name>Mg(2+)</name>
        <dbReference type="ChEBI" id="CHEBI:18420"/>
    </ligand>
</feature>
<keyword evidence="5 8" id="KW-1133">Transmembrane helix</keyword>
<gene>
    <name evidence="9" type="ORF">VW23_000215</name>
</gene>
<evidence type="ECO:0000256" key="7">
    <source>
        <dbReference type="PIRSR" id="PIRSR600715-1"/>
    </source>
</evidence>
<evidence type="ECO:0000313" key="10">
    <source>
        <dbReference type="Proteomes" id="UP000095463"/>
    </source>
</evidence>
<evidence type="ECO:0000256" key="1">
    <source>
        <dbReference type="ARBA" id="ARBA00004651"/>
    </source>
</evidence>
<dbReference type="GO" id="GO:0016780">
    <property type="term" value="F:phosphotransferase activity, for other substituted phosphate groups"/>
    <property type="evidence" value="ECO:0007669"/>
    <property type="project" value="InterPro"/>
</dbReference>
<protein>
    <recommendedName>
        <fullName evidence="11">Glycosyl transferase family 4</fullName>
    </recommendedName>
</protein>
<evidence type="ECO:0000256" key="8">
    <source>
        <dbReference type="SAM" id="Phobius"/>
    </source>
</evidence>
<dbReference type="AlphaFoldDB" id="A0A1E5XIK1"/>
<comment type="subcellular location">
    <subcellularLocation>
        <location evidence="1">Cell membrane</location>
        <topology evidence="1">Multi-pass membrane protein</topology>
    </subcellularLocation>
</comment>
<comment type="cofactor">
    <cofactor evidence="7">
        <name>Mg(2+)</name>
        <dbReference type="ChEBI" id="CHEBI:18420"/>
    </cofactor>
</comment>
<evidence type="ECO:0000313" key="9">
    <source>
        <dbReference type="EMBL" id="OEO28420.1"/>
    </source>
</evidence>
<dbReference type="PANTHER" id="PTHR22926:SF3">
    <property type="entry name" value="UNDECAPRENYL-PHOSPHATE ALPHA-N-ACETYLGLUCOSAMINYL 1-PHOSPHATE TRANSFERASE"/>
    <property type="match status" value="1"/>
</dbReference>
<accession>A0A1E5XIK1</accession>
<evidence type="ECO:0008006" key="11">
    <source>
        <dbReference type="Google" id="ProtNLM"/>
    </source>
</evidence>
<comment type="caution">
    <text evidence="9">The sequence shown here is derived from an EMBL/GenBank/DDBJ whole genome shotgun (WGS) entry which is preliminary data.</text>
</comment>
<dbReference type="Pfam" id="PF00953">
    <property type="entry name" value="Glycos_transf_4"/>
    <property type="match status" value="1"/>
</dbReference>
<keyword evidence="10" id="KW-1185">Reference proteome</keyword>
<feature type="transmembrane region" description="Helical" evidence="8">
    <location>
        <begin position="20"/>
        <end position="42"/>
    </location>
</feature>
<organism evidence="9 10">
    <name type="scientific">Devosia insulae DS-56</name>
    <dbReference type="NCBI Taxonomy" id="1116389"/>
    <lineage>
        <taxon>Bacteria</taxon>
        <taxon>Pseudomonadati</taxon>
        <taxon>Pseudomonadota</taxon>
        <taxon>Alphaproteobacteria</taxon>
        <taxon>Hyphomicrobiales</taxon>
        <taxon>Devosiaceae</taxon>
        <taxon>Devosia</taxon>
    </lineage>
</organism>
<dbReference type="GO" id="GO:0046872">
    <property type="term" value="F:metal ion binding"/>
    <property type="evidence" value="ECO:0007669"/>
    <property type="project" value="UniProtKB-KW"/>
</dbReference>
<feature type="transmembrane region" description="Helical" evidence="8">
    <location>
        <begin position="78"/>
        <end position="99"/>
    </location>
</feature>
<evidence type="ECO:0000256" key="4">
    <source>
        <dbReference type="ARBA" id="ARBA00022692"/>
    </source>
</evidence>
<keyword evidence="7" id="KW-0460">Magnesium</keyword>
<feature type="transmembrane region" description="Helical" evidence="8">
    <location>
        <begin position="159"/>
        <end position="177"/>
    </location>
</feature>
<dbReference type="GO" id="GO:0044038">
    <property type="term" value="P:cell wall macromolecule biosynthetic process"/>
    <property type="evidence" value="ECO:0007669"/>
    <property type="project" value="TreeGrafter"/>
</dbReference>
<keyword evidence="7" id="KW-0479">Metal-binding</keyword>
<evidence type="ECO:0000256" key="2">
    <source>
        <dbReference type="ARBA" id="ARBA00022475"/>
    </source>
</evidence>
<evidence type="ECO:0000256" key="6">
    <source>
        <dbReference type="ARBA" id="ARBA00023136"/>
    </source>
</evidence>
<dbReference type="EMBL" id="LAJE02000378">
    <property type="protein sequence ID" value="OEO28420.1"/>
    <property type="molecule type" value="Genomic_DNA"/>
</dbReference>
<keyword evidence="3" id="KW-0808">Transferase</keyword>
<dbReference type="Proteomes" id="UP000095463">
    <property type="component" value="Unassembled WGS sequence"/>
</dbReference>
<feature type="transmembrane region" description="Helical" evidence="8">
    <location>
        <begin position="255"/>
        <end position="280"/>
    </location>
</feature>
<feature type="transmembrane region" description="Helical" evidence="8">
    <location>
        <begin position="286"/>
        <end position="307"/>
    </location>
</feature>
<dbReference type="InterPro" id="IPR000715">
    <property type="entry name" value="Glycosyl_transferase_4"/>
</dbReference>
<evidence type="ECO:0000256" key="3">
    <source>
        <dbReference type="ARBA" id="ARBA00022679"/>
    </source>
</evidence>
<feature type="transmembrane region" description="Helical" evidence="8">
    <location>
        <begin position="189"/>
        <end position="208"/>
    </location>
</feature>
<dbReference type="GO" id="GO:0009103">
    <property type="term" value="P:lipopolysaccharide biosynthetic process"/>
    <property type="evidence" value="ECO:0007669"/>
    <property type="project" value="TreeGrafter"/>
</dbReference>
<dbReference type="PANTHER" id="PTHR22926">
    <property type="entry name" value="PHOSPHO-N-ACETYLMURAMOYL-PENTAPEPTIDE-TRANSFERASE"/>
    <property type="match status" value="1"/>
</dbReference>
<feature type="binding site" evidence="7">
    <location>
        <position position="122"/>
    </location>
    <ligand>
        <name>Mg(2+)</name>
        <dbReference type="ChEBI" id="CHEBI:18420"/>
    </ligand>
</feature>
<evidence type="ECO:0000256" key="5">
    <source>
        <dbReference type="ARBA" id="ARBA00022989"/>
    </source>
</evidence>
<proteinExistence type="predicted"/>
<feature type="transmembrane region" description="Helical" evidence="8">
    <location>
        <begin position="48"/>
        <end position="66"/>
    </location>
</feature>
<dbReference type="GO" id="GO:0071555">
    <property type="term" value="P:cell wall organization"/>
    <property type="evidence" value="ECO:0007669"/>
    <property type="project" value="TreeGrafter"/>
</dbReference>
<sequence length="322" mass="34612">MRRAGKLGLMQQPNGRSSHVVPTPGGGGVGIVAGGSIAGLLMALLLPWLGVPVIMAGILLAFIGYADDKRPIAARWRLGAQVLLMGAIVAVLPIDQLGLPVPESVLLLILTLSGALWINLFNFMDGIDGLAASEAIFLLVGAALLAWLFEPGIVDDPRLWWMLGLAAACLGFLLLNWPPAKIFMGDAGSTYLGLMLAFFAFTTMLSFWLSLWQWLILSGLFLADSLTTLVRRMLRRERFWEGHKRHAYQALQRRFGSHLTATLLYVGINVIVLLPLAWLAGAHRDWGLAIAALTYVALVAAAIWAGAGAPLEEQAEEEGAGA</sequence>
<keyword evidence="4 8" id="KW-0812">Transmembrane</keyword>
<dbReference type="GO" id="GO:0005886">
    <property type="term" value="C:plasma membrane"/>
    <property type="evidence" value="ECO:0007669"/>
    <property type="project" value="UniProtKB-SubCell"/>
</dbReference>
<feature type="transmembrane region" description="Helical" evidence="8">
    <location>
        <begin position="135"/>
        <end position="153"/>
    </location>
</feature>